<dbReference type="AlphaFoldDB" id="A0A2S9JWV0"/>
<protein>
    <submittedName>
        <fullName evidence="2">Alpha/beta hydrolase</fullName>
    </submittedName>
</protein>
<reference evidence="2 3" key="1">
    <citation type="submission" date="2018-02" db="EMBL/GenBank/DDBJ databases">
        <title>The draft genome of Phyllobacterium myrsinacearum DSM5892.</title>
        <authorList>
            <person name="Li L."/>
            <person name="Liu L."/>
            <person name="Zhang X."/>
            <person name="Wang T."/>
        </authorList>
    </citation>
    <scope>NUCLEOTIDE SEQUENCE [LARGE SCALE GENOMIC DNA]</scope>
    <source>
        <strain evidence="2 3">DSM 5892</strain>
    </source>
</reference>
<dbReference type="InterPro" id="IPR000073">
    <property type="entry name" value="AB_hydrolase_1"/>
</dbReference>
<dbReference type="EMBL" id="PVBT01000001">
    <property type="protein sequence ID" value="PRD57818.1"/>
    <property type="molecule type" value="Genomic_DNA"/>
</dbReference>
<evidence type="ECO:0000313" key="3">
    <source>
        <dbReference type="Proteomes" id="UP000238563"/>
    </source>
</evidence>
<dbReference type="PANTHER" id="PTHR42977">
    <property type="entry name" value="HYDROLASE-RELATED"/>
    <property type="match status" value="1"/>
</dbReference>
<dbReference type="PRINTS" id="PR00412">
    <property type="entry name" value="EPOXHYDRLASE"/>
</dbReference>
<feature type="domain" description="AB hydrolase-1" evidence="1">
    <location>
        <begin position="35"/>
        <end position="279"/>
    </location>
</feature>
<evidence type="ECO:0000313" key="2">
    <source>
        <dbReference type="EMBL" id="PRD57818.1"/>
    </source>
</evidence>
<keyword evidence="2" id="KW-0378">Hydrolase</keyword>
<dbReference type="InterPro" id="IPR051340">
    <property type="entry name" value="Haloalkane_dehalogenase"/>
</dbReference>
<dbReference type="InterPro" id="IPR000639">
    <property type="entry name" value="Epox_hydrolase-like"/>
</dbReference>
<gene>
    <name evidence="2" type="ORF">C5750_01280</name>
</gene>
<accession>A0A2S9JWV0</accession>
<evidence type="ECO:0000259" key="1">
    <source>
        <dbReference type="Pfam" id="PF00561"/>
    </source>
</evidence>
<dbReference type="PANTHER" id="PTHR42977:SF1">
    <property type="entry name" value="BLR6576 PROTEIN"/>
    <property type="match status" value="1"/>
</dbReference>
<proteinExistence type="predicted"/>
<dbReference type="Proteomes" id="UP000238563">
    <property type="component" value="Unassembled WGS sequence"/>
</dbReference>
<dbReference type="Gene3D" id="3.40.50.1820">
    <property type="entry name" value="alpha/beta hydrolase"/>
    <property type="match status" value="1"/>
</dbReference>
<dbReference type="OrthoDB" id="9799612at2"/>
<comment type="caution">
    <text evidence="2">The sequence shown here is derived from an EMBL/GenBank/DDBJ whole genome shotgun (WGS) entry which is preliminary data.</text>
</comment>
<dbReference type="PRINTS" id="PR00111">
    <property type="entry name" value="ABHYDROLASE"/>
</dbReference>
<dbReference type="RefSeq" id="WP_105732059.1">
    <property type="nucleotide sequence ID" value="NZ_PVBT01000001.1"/>
</dbReference>
<organism evidence="2 3">
    <name type="scientific">Phyllobacterium myrsinacearum</name>
    <dbReference type="NCBI Taxonomy" id="28101"/>
    <lineage>
        <taxon>Bacteria</taxon>
        <taxon>Pseudomonadati</taxon>
        <taxon>Pseudomonadota</taxon>
        <taxon>Alphaproteobacteria</taxon>
        <taxon>Hyphomicrobiales</taxon>
        <taxon>Phyllobacteriaceae</taxon>
        <taxon>Phyllobacterium</taxon>
    </lineage>
</organism>
<sequence length="296" mass="33512">MSQSNEHARPLISYRTEEVDGLNIFYREAGPKDAPTLLLLHGFPTSSHMFRDLIPLLADRYHVVAPDYPGSGYSDAPSHTAFRYTFDHLADIIDAFTRKLGLKRYALYAQDFGGPVGFRLASRHPERVTAIFVQNAVAHEEGLSDGFDTARRLWADRNAQTEAAMRRHLSIEDTRGQYLFGAKDPARISPDAWTHAQNGLDRPGIAEAQIDLLHDYQSNLKQYPHFQAYFREHQPPMLITWGQHDPFFTLAGARAYAGQLPKAELHIFDGGHFLLEDHAEEVAALMREFLGRTINI</sequence>
<name>A0A2S9JWV0_9HYPH</name>
<keyword evidence="3" id="KW-1185">Reference proteome</keyword>
<dbReference type="SUPFAM" id="SSF53474">
    <property type="entry name" value="alpha/beta-Hydrolases"/>
    <property type="match status" value="1"/>
</dbReference>
<dbReference type="Pfam" id="PF00561">
    <property type="entry name" value="Abhydrolase_1"/>
    <property type="match status" value="1"/>
</dbReference>
<dbReference type="GO" id="GO:0004301">
    <property type="term" value="F:epoxide hydrolase activity"/>
    <property type="evidence" value="ECO:0007669"/>
    <property type="project" value="TreeGrafter"/>
</dbReference>
<dbReference type="InterPro" id="IPR029058">
    <property type="entry name" value="AB_hydrolase_fold"/>
</dbReference>